<dbReference type="NCBIfam" id="NF005750">
    <property type="entry name" value="PRK07574.1"/>
    <property type="match status" value="1"/>
</dbReference>
<keyword evidence="1 3" id="KW-0560">Oxidoreductase</keyword>
<dbReference type="InterPro" id="IPR036291">
    <property type="entry name" value="NAD(P)-bd_dom_sf"/>
</dbReference>
<dbReference type="GO" id="GO:0042183">
    <property type="term" value="P:formate catabolic process"/>
    <property type="evidence" value="ECO:0007669"/>
    <property type="project" value="UniProtKB-UniRule"/>
</dbReference>
<dbReference type="EC" id="1.17.1.9" evidence="3"/>
<comment type="caution">
    <text evidence="3">Lacks conserved residue(s) required for the propagation of feature annotation.</text>
</comment>
<feature type="binding site" evidence="3">
    <location>
        <position position="147"/>
    </location>
    <ligand>
        <name>substrate</name>
    </ligand>
</feature>
<evidence type="ECO:0000313" key="6">
    <source>
        <dbReference type="EMBL" id="SEH54515.1"/>
    </source>
</evidence>
<feature type="site" description="Important for catalytic activity" evidence="3">
    <location>
        <position position="333"/>
    </location>
</feature>
<dbReference type="Pfam" id="PF00389">
    <property type="entry name" value="2-Hacid_dh"/>
    <property type="match status" value="1"/>
</dbReference>
<dbReference type="InterPro" id="IPR006139">
    <property type="entry name" value="D-isomer_2_OHA_DH_cat_dom"/>
</dbReference>
<feature type="binding site" evidence="3">
    <location>
        <begin position="202"/>
        <end position="203"/>
    </location>
    <ligand>
        <name>NAD(+)</name>
        <dbReference type="ChEBI" id="CHEBI:57540"/>
    </ligand>
</feature>
<dbReference type="InterPro" id="IPR006140">
    <property type="entry name" value="D-isomer_DH_NAD-bd"/>
</dbReference>
<evidence type="ECO:0000256" key="2">
    <source>
        <dbReference type="ARBA" id="ARBA00023027"/>
    </source>
</evidence>
<dbReference type="GO" id="GO:0051287">
    <property type="term" value="F:NAD binding"/>
    <property type="evidence" value="ECO:0007669"/>
    <property type="project" value="InterPro"/>
</dbReference>
<dbReference type="Pfam" id="PF02826">
    <property type="entry name" value="2-Hacid_dh_C"/>
    <property type="match status" value="1"/>
</dbReference>
<organism evidence="6 7">
    <name type="scientific">Mycolicibacterium rutilum</name>
    <name type="common">Mycobacterium rutilum</name>
    <dbReference type="NCBI Taxonomy" id="370526"/>
    <lineage>
        <taxon>Bacteria</taxon>
        <taxon>Bacillati</taxon>
        <taxon>Actinomycetota</taxon>
        <taxon>Actinomycetes</taxon>
        <taxon>Mycobacteriales</taxon>
        <taxon>Mycobacteriaceae</taxon>
        <taxon>Mycolicibacterium</taxon>
    </lineage>
</organism>
<dbReference type="SUPFAM" id="SSF52283">
    <property type="entry name" value="Formate/glycerate dehydrogenase catalytic domain-like"/>
    <property type="match status" value="1"/>
</dbReference>
<feature type="binding site" evidence="3">
    <location>
        <position position="123"/>
    </location>
    <ligand>
        <name>substrate</name>
    </ligand>
</feature>
<dbReference type="RefSeq" id="WP_076047319.1">
    <property type="nucleotide sequence ID" value="NZ_LT629971.1"/>
</dbReference>
<dbReference type="PROSITE" id="PS00065">
    <property type="entry name" value="D_2_HYDROXYACID_DH_1"/>
    <property type="match status" value="1"/>
</dbReference>
<feature type="site" description="Important for catalytic activity" evidence="3">
    <location>
        <position position="285"/>
    </location>
</feature>
<reference evidence="7" key="1">
    <citation type="submission" date="2016-10" db="EMBL/GenBank/DDBJ databases">
        <authorList>
            <person name="Varghese N."/>
            <person name="Submissions S."/>
        </authorList>
    </citation>
    <scope>NUCLEOTIDE SEQUENCE [LARGE SCALE GENOMIC DNA]</scope>
    <source>
        <strain evidence="7">DSM 45405</strain>
    </source>
</reference>
<evidence type="ECO:0000259" key="4">
    <source>
        <dbReference type="Pfam" id="PF00389"/>
    </source>
</evidence>
<sequence>MAKVLLVLYPDPLTGYPPAYARDSIPVLHGYPDGQTLPTPSSIDFTPGHLIGCVSGELGLRTFLEAAGHQLVVTSDKEGPDSVFDRELPDADVVISQPFWPAYLTADRIAKAPRLKLAITAGIGSDHVDLDAAIQRGITVAEETYSNSISVAEHTVMQILALVRNFVASHRWVEQGGWNIADCAQRAYDLEGMDVGIIAAGRIGLAVLRRLAPFSVNLHYTKTHRLDRAVERELNLTYHPDTASLARNVDVVSIHAPLHPQTYRLFDAAMLASMRRGAYIVNTARAEIVDRDAIVAALTDGHLAGYAGDVWYPQPPPTDHPWRSMPHNAMTPHVSGTTLSAQARYGAGTREILEAWLSGKPIRQEYLIVDGGHLAGVGATSYTVDGTTSPGSGH</sequence>
<gene>
    <name evidence="6" type="ORF">SAMN04489835_1251</name>
</gene>
<comment type="similarity">
    <text evidence="3">Belongs to the D-isomer specific 2-hydroxyacid dehydrogenase family. FDH subfamily.</text>
</comment>
<dbReference type="GO" id="GO:0005737">
    <property type="term" value="C:cytoplasm"/>
    <property type="evidence" value="ECO:0007669"/>
    <property type="project" value="UniProtKB-SubCell"/>
</dbReference>
<protein>
    <recommendedName>
        <fullName evidence="3">Formate dehydrogenase</fullName>
        <shortName evidence="3">FDH</shortName>
        <ecNumber evidence="3">1.17.1.9</ecNumber>
    </recommendedName>
    <alternativeName>
        <fullName evidence="3">NAD-dependent formate dehydrogenase</fullName>
    </alternativeName>
</protein>
<dbReference type="SUPFAM" id="SSF51735">
    <property type="entry name" value="NAD(P)-binding Rossmann-fold domains"/>
    <property type="match status" value="1"/>
</dbReference>
<dbReference type="PANTHER" id="PTHR42938">
    <property type="entry name" value="FORMATE DEHYDROGENASE 1"/>
    <property type="match status" value="1"/>
</dbReference>
<dbReference type="AlphaFoldDB" id="A0A1H6IY67"/>
<evidence type="ECO:0000259" key="5">
    <source>
        <dbReference type="Pfam" id="PF02826"/>
    </source>
</evidence>
<dbReference type="GO" id="GO:0008863">
    <property type="term" value="F:formate dehydrogenase (NAD+) activity"/>
    <property type="evidence" value="ECO:0007669"/>
    <property type="project" value="UniProtKB-UniRule"/>
</dbReference>
<feature type="binding site" evidence="3">
    <location>
        <position position="309"/>
    </location>
    <ligand>
        <name>NAD(+)</name>
        <dbReference type="ChEBI" id="CHEBI:57540"/>
    </ligand>
</feature>
<evidence type="ECO:0000256" key="1">
    <source>
        <dbReference type="ARBA" id="ARBA00023002"/>
    </source>
</evidence>
<comment type="subunit">
    <text evidence="3">Homodimer.</text>
</comment>
<dbReference type="InterPro" id="IPR029752">
    <property type="entry name" value="D-isomer_DH_CS1"/>
</dbReference>
<comment type="subcellular location">
    <subcellularLocation>
        <location evidence="3">Cytoplasm</location>
    </subcellularLocation>
</comment>
<dbReference type="OrthoDB" id="117809at2"/>
<evidence type="ECO:0000313" key="7">
    <source>
        <dbReference type="Proteomes" id="UP000182915"/>
    </source>
</evidence>
<feature type="binding site" evidence="3">
    <location>
        <begin position="333"/>
        <end position="336"/>
    </location>
    <ligand>
        <name>NAD(+)</name>
        <dbReference type="ChEBI" id="CHEBI:57540"/>
    </ligand>
</feature>
<keyword evidence="7" id="KW-1185">Reference proteome</keyword>
<feature type="domain" description="D-isomer specific 2-hydroxyacid dehydrogenase NAD-binding" evidence="5">
    <location>
        <begin position="156"/>
        <end position="335"/>
    </location>
</feature>
<proteinExistence type="inferred from homology"/>
<keyword evidence="3" id="KW-0963">Cytoplasm</keyword>
<dbReference type="GO" id="GO:0016616">
    <property type="term" value="F:oxidoreductase activity, acting on the CH-OH group of donors, NAD or NADP as acceptor"/>
    <property type="evidence" value="ECO:0007669"/>
    <property type="project" value="InterPro"/>
</dbReference>
<dbReference type="STRING" id="370526.SAMN04489835_1251"/>
<feature type="binding site" evidence="3">
    <location>
        <position position="381"/>
    </location>
    <ligand>
        <name>NAD(+)</name>
        <dbReference type="ChEBI" id="CHEBI:57540"/>
    </ligand>
</feature>
<dbReference type="HAMAP" id="MF_03210">
    <property type="entry name" value="Formate_dehydrogenase"/>
    <property type="match status" value="1"/>
</dbReference>
<dbReference type="PANTHER" id="PTHR42938:SF9">
    <property type="entry name" value="FORMATE DEHYDROGENASE 1"/>
    <property type="match status" value="1"/>
</dbReference>
<dbReference type="Proteomes" id="UP000182915">
    <property type="component" value="Chromosome I"/>
</dbReference>
<feature type="binding site" evidence="3">
    <location>
        <position position="283"/>
    </location>
    <ligand>
        <name>NAD(+)</name>
        <dbReference type="ChEBI" id="CHEBI:57540"/>
    </ligand>
</feature>
<feature type="domain" description="D-isomer specific 2-hydroxyacid dehydrogenase catalytic" evidence="4">
    <location>
        <begin position="63"/>
        <end position="363"/>
    </location>
</feature>
<dbReference type="CDD" id="cd05302">
    <property type="entry name" value="FDH"/>
    <property type="match status" value="1"/>
</dbReference>
<keyword evidence="2 3" id="KW-0520">NAD</keyword>
<name>A0A1H6IY67_MYCRU</name>
<dbReference type="InterPro" id="IPR033689">
    <property type="entry name" value="FDH_NAD-dep"/>
</dbReference>
<dbReference type="Gene3D" id="3.40.50.720">
    <property type="entry name" value="NAD(P)-binding Rossmann-like Domain"/>
    <property type="match status" value="2"/>
</dbReference>
<feature type="binding site" evidence="3">
    <location>
        <begin position="257"/>
        <end position="261"/>
    </location>
    <ligand>
        <name>NAD(+)</name>
        <dbReference type="ChEBI" id="CHEBI:57540"/>
    </ligand>
</feature>
<comment type="function">
    <text evidence="3">Catalyzes the NAD(+)-dependent oxidation of formate to carbon dioxide. Formate oxidation is the final step in the methanol oxidation pathway in methylotrophic microorganisms. Has a role in the detoxification of exogenous formate in non-methylotrophic organisms.</text>
</comment>
<evidence type="ECO:0000256" key="3">
    <source>
        <dbReference type="HAMAP-Rule" id="MF_03210"/>
    </source>
</evidence>
<comment type="catalytic activity">
    <reaction evidence="3">
        <text>formate + NAD(+) = CO2 + NADH</text>
        <dbReference type="Rhea" id="RHEA:15985"/>
        <dbReference type="ChEBI" id="CHEBI:15740"/>
        <dbReference type="ChEBI" id="CHEBI:16526"/>
        <dbReference type="ChEBI" id="CHEBI:57540"/>
        <dbReference type="ChEBI" id="CHEBI:57945"/>
        <dbReference type="EC" id="1.17.1.9"/>
    </reaction>
</comment>
<feature type="binding site" evidence="3">
    <location>
        <position position="148"/>
    </location>
    <ligand>
        <name>NAD(+)</name>
        <dbReference type="ChEBI" id="CHEBI:57540"/>
    </ligand>
</feature>
<dbReference type="EMBL" id="LT629971">
    <property type="protein sequence ID" value="SEH54515.1"/>
    <property type="molecule type" value="Genomic_DNA"/>
</dbReference>
<accession>A0A1H6IY67</accession>